<feature type="region of interest" description="Disordered" evidence="1">
    <location>
        <begin position="185"/>
        <end position="297"/>
    </location>
</feature>
<feature type="region of interest" description="Disordered" evidence="1">
    <location>
        <begin position="454"/>
        <end position="475"/>
    </location>
</feature>
<organism evidence="3 4">
    <name type="scientific">Caenorhabditis bovis</name>
    <dbReference type="NCBI Taxonomy" id="2654633"/>
    <lineage>
        <taxon>Eukaryota</taxon>
        <taxon>Metazoa</taxon>
        <taxon>Ecdysozoa</taxon>
        <taxon>Nematoda</taxon>
        <taxon>Chromadorea</taxon>
        <taxon>Rhabditida</taxon>
        <taxon>Rhabditina</taxon>
        <taxon>Rhabditomorpha</taxon>
        <taxon>Rhabditoidea</taxon>
        <taxon>Rhabditidae</taxon>
        <taxon>Peloderinae</taxon>
        <taxon>Caenorhabditis</taxon>
    </lineage>
</organism>
<feature type="compositionally biased region" description="Polar residues" evidence="1">
    <location>
        <begin position="124"/>
        <end position="133"/>
    </location>
</feature>
<feature type="region of interest" description="Disordered" evidence="1">
    <location>
        <begin position="852"/>
        <end position="881"/>
    </location>
</feature>
<feature type="signal peptide" evidence="2">
    <location>
        <begin position="1"/>
        <end position="19"/>
    </location>
</feature>
<evidence type="ECO:0000313" key="3">
    <source>
        <dbReference type="EMBL" id="CAB3401327.1"/>
    </source>
</evidence>
<keyword evidence="4" id="KW-1185">Reference proteome</keyword>
<keyword evidence="2" id="KW-0732">Signal</keyword>
<feature type="compositionally biased region" description="Polar residues" evidence="1">
    <location>
        <begin position="185"/>
        <end position="226"/>
    </location>
</feature>
<sequence length="881" mass="98820">MPSLGTALPLTVLTISVIAYQPLKDNGPNSKTTHVKTLAGGFFNMPSFFKMPDLSNVKNFHSSTVKKSEKKSSANEQSSKKISRISADGRVETHEEAKNVNEKDSFAEDSESEYERKEDASGSVIESNAVKNVSSRDREASSDSLDRRSIVNADGTSYMLENKTNECEELQDRLDQLNITQTAKLSDGSSAVVSSGHDNSASKIMKESSASELQSQEYADGSTYSEAKSKEDKMAGRTSNQHSFDILLQNDANGNSKEIRKHNISSDVKMKSSGNQMSENKLKTADGLEKRNRTSSEYNSRVNSQKRNNSIVDNEVSGQNFSTILKTDSMENTNIEMGGKNASLQTTKQNGELVFSQRDEFDTCVLDNKEEARKTENIFANDTSDYMKIHNLEDRRTNHTGGSYENELHDRYENDLNGNVQTDTHTKGKTNEFAKAEYQKKRYSIIEEDVNNMDSQTFKDENEKRKKTKNLADGSESVDVDDKTFRENGTNQFKNYTWNRYDVNGKDYKTTIVETSRMNNKLDQNNDTNTYKMDRGDDGYSVLNGSTSVQNKDDSDIDIRVREVYNKVDGELTIDASNSETAKVNNARTKTDDLISDVEDAQGNKNFSDVHLREQNRTDYDLFQAKTNLTNVGIDGDVQMRSVYSNWTNNRTGHDTDELRNEMFKGKDGLFENKNLEKSRRNDTNIYAFEGAKQNMTKSSDGDVAVDSSVSSRRLNSTAVNDKEHLLLEALLKNGSSINHEHENTDARNHTNGNFKIDLTNGMQTADGDMSVRQRHQTYANASDVNKNSASLKLNNRGTNGQFEIVDNFVENGDNNNTFAINQTTSQLDNIGGVVYQHVAKADTLRARDINEENQNGRVQDKANNTYTDSDSDVERTDFNA</sequence>
<evidence type="ECO:0000256" key="2">
    <source>
        <dbReference type="SAM" id="SignalP"/>
    </source>
</evidence>
<accession>A0A8S1EKK0</accession>
<comment type="caution">
    <text evidence="3">The sequence shown here is derived from an EMBL/GenBank/DDBJ whole genome shotgun (WGS) entry which is preliminary data.</text>
</comment>
<feature type="compositionally biased region" description="Basic and acidic residues" evidence="1">
    <location>
        <begin position="280"/>
        <end position="294"/>
    </location>
</feature>
<feature type="compositionally biased region" description="Basic and acidic residues" evidence="1">
    <location>
        <begin position="134"/>
        <end position="148"/>
    </location>
</feature>
<proteinExistence type="predicted"/>
<dbReference type="Proteomes" id="UP000494206">
    <property type="component" value="Unassembled WGS sequence"/>
</dbReference>
<feature type="chain" id="PRO_5035924792" evidence="2">
    <location>
        <begin position="20"/>
        <end position="881"/>
    </location>
</feature>
<reference evidence="3 4" key="1">
    <citation type="submission" date="2020-04" db="EMBL/GenBank/DDBJ databases">
        <authorList>
            <person name="Laetsch R D."/>
            <person name="Stevens L."/>
            <person name="Kumar S."/>
            <person name="Blaxter L. M."/>
        </authorList>
    </citation>
    <scope>NUCLEOTIDE SEQUENCE [LARGE SCALE GENOMIC DNA]</scope>
</reference>
<evidence type="ECO:0000256" key="1">
    <source>
        <dbReference type="SAM" id="MobiDB-lite"/>
    </source>
</evidence>
<feature type="compositionally biased region" description="Polar residues" evidence="1">
    <location>
        <begin position="853"/>
        <end position="869"/>
    </location>
</feature>
<feature type="region of interest" description="Disordered" evidence="1">
    <location>
        <begin position="63"/>
        <end position="148"/>
    </location>
</feature>
<gene>
    <name evidence="3" type="ORF">CBOVIS_LOCUS4087</name>
</gene>
<feature type="compositionally biased region" description="Basic and acidic residues" evidence="1">
    <location>
        <begin position="87"/>
        <end position="106"/>
    </location>
</feature>
<protein>
    <submittedName>
        <fullName evidence="3">Uncharacterized protein</fullName>
    </submittedName>
</protein>
<evidence type="ECO:0000313" key="4">
    <source>
        <dbReference type="Proteomes" id="UP000494206"/>
    </source>
</evidence>
<dbReference type="AlphaFoldDB" id="A0A8S1EKK0"/>
<dbReference type="EMBL" id="CADEPM010000003">
    <property type="protein sequence ID" value="CAB3401327.1"/>
    <property type="molecule type" value="Genomic_DNA"/>
</dbReference>
<name>A0A8S1EKK0_9PELO</name>